<dbReference type="PROSITE" id="PS50111">
    <property type="entry name" value="CHEMOTAXIS_TRANSDUC_2"/>
    <property type="match status" value="1"/>
</dbReference>
<dbReference type="GO" id="GO:0007165">
    <property type="term" value="P:signal transduction"/>
    <property type="evidence" value="ECO:0007669"/>
    <property type="project" value="UniProtKB-KW"/>
</dbReference>
<dbReference type="InterPro" id="IPR003660">
    <property type="entry name" value="HAMP_dom"/>
</dbReference>
<keyword evidence="6" id="KW-0472">Membrane</keyword>
<protein>
    <submittedName>
        <fullName evidence="9">Methyl-accepting chemotaxis protein</fullName>
    </submittedName>
</protein>
<name>A0A5C6Q608_9GAMM</name>
<dbReference type="SUPFAM" id="SSF58104">
    <property type="entry name" value="Methyl-accepting chemotaxis protein (MCP) signaling domain"/>
    <property type="match status" value="1"/>
</dbReference>
<keyword evidence="6" id="KW-1133">Transmembrane helix</keyword>
<keyword evidence="10" id="KW-1185">Reference proteome</keyword>
<feature type="coiled-coil region" evidence="5">
    <location>
        <begin position="450"/>
        <end position="498"/>
    </location>
</feature>
<dbReference type="InterPro" id="IPR004089">
    <property type="entry name" value="MCPsignal_dom"/>
</dbReference>
<evidence type="ECO:0000256" key="5">
    <source>
        <dbReference type="SAM" id="Coils"/>
    </source>
</evidence>
<dbReference type="GO" id="GO:0016020">
    <property type="term" value="C:membrane"/>
    <property type="evidence" value="ECO:0007669"/>
    <property type="project" value="UniProtKB-SubCell"/>
</dbReference>
<comment type="similarity">
    <text evidence="3">Belongs to the methyl-accepting chemotaxis (MCP) protein family.</text>
</comment>
<evidence type="ECO:0000259" key="7">
    <source>
        <dbReference type="PROSITE" id="PS50111"/>
    </source>
</evidence>
<organism evidence="9 10">
    <name type="scientific">Colwellia demingiae</name>
    <dbReference type="NCBI Taxonomy" id="89401"/>
    <lineage>
        <taxon>Bacteria</taxon>
        <taxon>Pseudomonadati</taxon>
        <taxon>Pseudomonadota</taxon>
        <taxon>Gammaproteobacteria</taxon>
        <taxon>Alteromonadales</taxon>
        <taxon>Colwelliaceae</taxon>
        <taxon>Colwellia</taxon>
    </lineage>
</organism>
<dbReference type="FunFam" id="1.10.287.950:FF:000001">
    <property type="entry name" value="Methyl-accepting chemotaxis sensory transducer"/>
    <property type="match status" value="1"/>
</dbReference>
<dbReference type="AlphaFoldDB" id="A0A5C6Q608"/>
<dbReference type="PANTHER" id="PTHR32089">
    <property type="entry name" value="METHYL-ACCEPTING CHEMOTAXIS PROTEIN MCPB"/>
    <property type="match status" value="1"/>
</dbReference>
<evidence type="ECO:0000313" key="10">
    <source>
        <dbReference type="Proteomes" id="UP000321822"/>
    </source>
</evidence>
<dbReference type="RefSeq" id="WP_146791346.1">
    <property type="nucleotide sequence ID" value="NZ_VOLT01000014.1"/>
</dbReference>
<dbReference type="PANTHER" id="PTHR32089:SF70">
    <property type="entry name" value="ENERGY TAXIS MODULATING METHYL ACCEPTING SENSORY TRANSDUCER"/>
    <property type="match status" value="1"/>
</dbReference>
<dbReference type="PROSITE" id="PS50885">
    <property type="entry name" value="HAMP"/>
    <property type="match status" value="1"/>
</dbReference>
<evidence type="ECO:0000256" key="4">
    <source>
        <dbReference type="PROSITE-ProRule" id="PRU00284"/>
    </source>
</evidence>
<dbReference type="OrthoDB" id="6846832at2"/>
<feature type="domain" description="Methyl-accepting transducer" evidence="7">
    <location>
        <begin position="400"/>
        <end position="636"/>
    </location>
</feature>
<dbReference type="Pfam" id="PF12729">
    <property type="entry name" value="4HB_MCP_1"/>
    <property type="match status" value="1"/>
</dbReference>
<dbReference type="EMBL" id="VOLT01000014">
    <property type="protein sequence ID" value="TWX64364.1"/>
    <property type="molecule type" value="Genomic_DNA"/>
</dbReference>
<dbReference type="InterPro" id="IPR024478">
    <property type="entry name" value="HlyB_4HB_MCP"/>
</dbReference>
<comment type="subcellular location">
    <subcellularLocation>
        <location evidence="1">Membrane</location>
    </subcellularLocation>
</comment>
<evidence type="ECO:0000256" key="1">
    <source>
        <dbReference type="ARBA" id="ARBA00004370"/>
    </source>
</evidence>
<evidence type="ECO:0000256" key="3">
    <source>
        <dbReference type="ARBA" id="ARBA00029447"/>
    </source>
</evidence>
<gene>
    <name evidence="9" type="ORF">ESZ36_20570</name>
</gene>
<dbReference type="SMART" id="SM00283">
    <property type="entry name" value="MA"/>
    <property type="match status" value="1"/>
</dbReference>
<comment type="caution">
    <text evidence="9">The sequence shown here is derived from an EMBL/GenBank/DDBJ whole genome shotgun (WGS) entry which is preliminary data.</text>
</comment>
<evidence type="ECO:0000256" key="2">
    <source>
        <dbReference type="ARBA" id="ARBA00023224"/>
    </source>
</evidence>
<dbReference type="Pfam" id="PF00015">
    <property type="entry name" value="MCPsignal"/>
    <property type="match status" value="1"/>
</dbReference>
<dbReference type="Gene3D" id="1.10.287.950">
    <property type="entry name" value="Methyl-accepting chemotaxis protein"/>
    <property type="match status" value="1"/>
</dbReference>
<feature type="transmembrane region" description="Helical" evidence="6">
    <location>
        <begin position="12"/>
        <end position="31"/>
    </location>
</feature>
<dbReference type="GO" id="GO:0006935">
    <property type="term" value="P:chemotaxis"/>
    <property type="evidence" value="ECO:0007669"/>
    <property type="project" value="UniProtKB-ARBA"/>
</dbReference>
<reference evidence="9 10" key="1">
    <citation type="submission" date="2019-07" db="EMBL/GenBank/DDBJ databases">
        <title>Genomes of sea-ice associated Colwellia species.</title>
        <authorList>
            <person name="Bowman J.P."/>
        </authorList>
    </citation>
    <scope>NUCLEOTIDE SEQUENCE [LARGE SCALE GENOMIC DNA]</scope>
    <source>
        <strain evidence="9 10">ACAM 459</strain>
    </source>
</reference>
<feature type="domain" description="HAMP" evidence="8">
    <location>
        <begin position="343"/>
        <end position="395"/>
    </location>
</feature>
<proteinExistence type="inferred from homology"/>
<keyword evidence="6" id="KW-0812">Transmembrane</keyword>
<dbReference type="Proteomes" id="UP000321822">
    <property type="component" value="Unassembled WGS sequence"/>
</dbReference>
<keyword evidence="5" id="KW-0175">Coiled coil</keyword>
<evidence type="ECO:0000313" key="9">
    <source>
        <dbReference type="EMBL" id="TWX64364.1"/>
    </source>
</evidence>
<evidence type="ECO:0000256" key="6">
    <source>
        <dbReference type="SAM" id="Phobius"/>
    </source>
</evidence>
<accession>A0A5C6Q608</accession>
<sequence length="672" mass="73396">MNLTVAMKIIGGFTIVSIFLIVISGISLVNLNTIQESTKKQNELAIPTLMGSTELKNKLTRLGDLVLLGYYQTNLAQLSEHKKEFKSAQSHFESAQNKLKIIVQKEPLLLSNLNNLVGSYDSIHNNVNDVFKYRKVAIEQKSALTEKVSYLKEKAVEVETLLLEISYHDLANSKLQRAINLGKNIEILLNTLVSTSFEYRIATDSSEVNQLQSSISRNFNNLVSNMNIELSELLLNNVNGVAEDLTKEFNELKKLLASTNGIFYNKHAQLNAIDSATKKLDASLNDINLANDILEKQLILANETTIRASARVDDSVSSGNTEIIIIMIVSIISAIVITRMTVISITRPLSRVNKMLNIVASGNLSQKLDESGTDEFARLSINCNVLINSLRNLIQSIVSRSIQLAAAAEQTSAVTSQSTVAIKEQLAQVEQVALSTTEMSRTAQSVLSGANDALGEIKQADDEAERVKDISERNRKTIELLAVQVENASQVINQLQQDSASIGGIIDVIRGIADQTNLLALNAAIEAARAGEQGRGFAVVADEVRTLASRTQESTEEIQTMIIALQNGAKEAVSAMNTGKKQTVNCVEQSEEADRALETIIHAVHRAHDRSCQIATTAEDQNAVAHEINTSLESIVAIAEQTNTGSQQTTIASMEVAKLSEELQQSVQEFKL</sequence>
<dbReference type="CDD" id="cd11386">
    <property type="entry name" value="MCP_signal"/>
    <property type="match status" value="1"/>
</dbReference>
<dbReference type="CDD" id="cd06225">
    <property type="entry name" value="HAMP"/>
    <property type="match status" value="1"/>
</dbReference>
<keyword evidence="2 4" id="KW-0807">Transducer</keyword>
<feature type="transmembrane region" description="Helical" evidence="6">
    <location>
        <begin position="323"/>
        <end position="345"/>
    </location>
</feature>
<dbReference type="Pfam" id="PF00672">
    <property type="entry name" value="HAMP"/>
    <property type="match status" value="1"/>
</dbReference>
<dbReference type="SMART" id="SM00304">
    <property type="entry name" value="HAMP"/>
    <property type="match status" value="1"/>
</dbReference>
<evidence type="ECO:0000259" key="8">
    <source>
        <dbReference type="PROSITE" id="PS50885"/>
    </source>
</evidence>